<dbReference type="GO" id="GO:0003954">
    <property type="term" value="F:NADH dehydrogenase activity"/>
    <property type="evidence" value="ECO:0007669"/>
    <property type="project" value="TreeGrafter"/>
</dbReference>
<proteinExistence type="inferred from homology"/>
<comment type="caution">
    <text evidence="18">The sequence shown here is derived from an EMBL/GenBank/DDBJ whole genome shotgun (WGS) entry which is preliminary data.</text>
</comment>
<evidence type="ECO:0000313" key="18">
    <source>
        <dbReference type="EMBL" id="RCW46863.1"/>
    </source>
</evidence>
<comment type="cofactor">
    <cofactor evidence="1 15">
        <name>FMN</name>
        <dbReference type="ChEBI" id="CHEBI:58210"/>
    </cofactor>
</comment>
<dbReference type="RefSeq" id="WP_114451119.1">
    <property type="nucleotide sequence ID" value="NZ_QPJC01000001.1"/>
</dbReference>
<dbReference type="GO" id="GO:0048038">
    <property type="term" value="F:quinone binding"/>
    <property type="evidence" value="ECO:0007669"/>
    <property type="project" value="UniProtKB-KW"/>
</dbReference>
<keyword evidence="10" id="KW-1278">Translocase</keyword>
<evidence type="ECO:0000259" key="17">
    <source>
        <dbReference type="SMART" id="SM00928"/>
    </source>
</evidence>
<comment type="cofactor">
    <cofactor evidence="2 15">
        <name>[4Fe-4S] cluster</name>
        <dbReference type="ChEBI" id="CHEBI:49883"/>
    </cofactor>
</comment>
<evidence type="ECO:0000256" key="5">
    <source>
        <dbReference type="ARBA" id="ARBA00022485"/>
    </source>
</evidence>
<dbReference type="Pfam" id="PF01512">
    <property type="entry name" value="Complex1_51K"/>
    <property type="match status" value="1"/>
</dbReference>
<dbReference type="GO" id="GO:0045333">
    <property type="term" value="P:cellular respiration"/>
    <property type="evidence" value="ECO:0007669"/>
    <property type="project" value="TreeGrafter"/>
</dbReference>
<accession>A0A368W2E7</accession>
<comment type="catalytic activity">
    <reaction evidence="14 15">
        <text>a quinone + NADH + 5 H(+)(in) = a quinol + NAD(+) + 4 H(+)(out)</text>
        <dbReference type="Rhea" id="RHEA:57888"/>
        <dbReference type="ChEBI" id="CHEBI:15378"/>
        <dbReference type="ChEBI" id="CHEBI:24646"/>
        <dbReference type="ChEBI" id="CHEBI:57540"/>
        <dbReference type="ChEBI" id="CHEBI:57945"/>
        <dbReference type="ChEBI" id="CHEBI:132124"/>
    </reaction>
</comment>
<dbReference type="NCBIfam" id="TIGR01959">
    <property type="entry name" value="nuoF_fam"/>
    <property type="match status" value="1"/>
</dbReference>
<evidence type="ECO:0000256" key="11">
    <source>
        <dbReference type="ARBA" id="ARBA00023004"/>
    </source>
</evidence>
<dbReference type="SMART" id="SM00928">
    <property type="entry name" value="NADH_4Fe-4S"/>
    <property type="match status" value="1"/>
</dbReference>
<evidence type="ECO:0000256" key="7">
    <source>
        <dbReference type="ARBA" id="ARBA00022643"/>
    </source>
</evidence>
<dbReference type="Pfam" id="PF10531">
    <property type="entry name" value="SLBB"/>
    <property type="match status" value="1"/>
</dbReference>
<evidence type="ECO:0000256" key="12">
    <source>
        <dbReference type="ARBA" id="ARBA00023014"/>
    </source>
</evidence>
<dbReference type="InterPro" id="IPR037225">
    <property type="entry name" value="Nuo51_FMN-bd_sf"/>
</dbReference>
<evidence type="ECO:0000256" key="3">
    <source>
        <dbReference type="ARBA" id="ARBA00007523"/>
    </source>
</evidence>
<evidence type="ECO:0000256" key="6">
    <source>
        <dbReference type="ARBA" id="ARBA00022630"/>
    </source>
</evidence>
<dbReference type="Proteomes" id="UP000253495">
    <property type="component" value="Unassembled WGS sequence"/>
</dbReference>
<evidence type="ECO:0000256" key="13">
    <source>
        <dbReference type="ARBA" id="ARBA00023027"/>
    </source>
</evidence>
<comment type="similarity">
    <text evidence="3 15">Belongs to the complex I 51 kDa subunit family.</text>
</comment>
<dbReference type="PROSITE" id="PS00644">
    <property type="entry name" value="COMPLEX1_51K_1"/>
    <property type="match status" value="1"/>
</dbReference>
<dbReference type="InterPro" id="IPR037207">
    <property type="entry name" value="Nuop51_4Fe4S-bd_sf"/>
</dbReference>
<feature type="region of interest" description="Disordered" evidence="16">
    <location>
        <begin position="433"/>
        <end position="463"/>
    </location>
</feature>
<organism evidence="18 19">
    <name type="scientific">Halopolyspora algeriensis</name>
    <dbReference type="NCBI Taxonomy" id="1500506"/>
    <lineage>
        <taxon>Bacteria</taxon>
        <taxon>Bacillati</taxon>
        <taxon>Actinomycetota</taxon>
        <taxon>Actinomycetes</taxon>
        <taxon>Actinomycetes incertae sedis</taxon>
        <taxon>Halopolyspora</taxon>
    </lineage>
</organism>
<dbReference type="GO" id="GO:0051539">
    <property type="term" value="F:4 iron, 4 sulfur cluster binding"/>
    <property type="evidence" value="ECO:0007669"/>
    <property type="project" value="UniProtKB-UniRule"/>
</dbReference>
<dbReference type="GO" id="GO:0051287">
    <property type="term" value="F:NAD binding"/>
    <property type="evidence" value="ECO:0007669"/>
    <property type="project" value="UniProtKB-UniRule"/>
</dbReference>
<dbReference type="PANTHER" id="PTHR11780:SF10">
    <property type="entry name" value="NADH DEHYDROGENASE [UBIQUINONE] FLAVOPROTEIN 1, MITOCHONDRIAL"/>
    <property type="match status" value="1"/>
</dbReference>
<feature type="domain" description="NADH-ubiquinone oxidoreductase 51kDa subunit iron-sulphur binding" evidence="17">
    <location>
        <begin position="342"/>
        <end position="387"/>
    </location>
</feature>
<dbReference type="SUPFAM" id="SSF142984">
    <property type="entry name" value="Nqo1 middle domain-like"/>
    <property type="match status" value="1"/>
</dbReference>
<reference evidence="18 19" key="1">
    <citation type="submission" date="2018-07" db="EMBL/GenBank/DDBJ databases">
        <title>Genomic Encyclopedia of Type Strains, Phase III (KMG-III): the genomes of soil and plant-associated and newly described type strains.</title>
        <authorList>
            <person name="Whitman W."/>
        </authorList>
    </citation>
    <scope>NUCLEOTIDE SEQUENCE [LARGE SCALE GENOMIC DNA]</scope>
    <source>
        <strain evidence="18 19">CECT 8575</strain>
    </source>
</reference>
<feature type="compositionally biased region" description="Basic and acidic residues" evidence="16">
    <location>
        <begin position="433"/>
        <end position="450"/>
    </location>
</feature>
<dbReference type="Gene3D" id="3.10.20.600">
    <property type="match status" value="1"/>
</dbReference>
<keyword evidence="6 15" id="KW-0285">Flavoprotein</keyword>
<evidence type="ECO:0000256" key="4">
    <source>
        <dbReference type="ARBA" id="ARBA00019901"/>
    </source>
</evidence>
<dbReference type="Gene3D" id="6.10.250.1450">
    <property type="match status" value="1"/>
</dbReference>
<dbReference type="GO" id="GO:0008137">
    <property type="term" value="F:NADH dehydrogenase (ubiquinone) activity"/>
    <property type="evidence" value="ECO:0007669"/>
    <property type="project" value="InterPro"/>
</dbReference>
<dbReference type="FunFam" id="3.40.50.11540:FF:000001">
    <property type="entry name" value="NADH dehydrogenase [ubiquinone] flavoprotein 1, mitochondrial"/>
    <property type="match status" value="1"/>
</dbReference>
<keyword evidence="11 15" id="KW-0408">Iron</keyword>
<dbReference type="EC" id="7.1.1.-" evidence="15"/>
<name>A0A368W2E7_9ACTN</name>
<comment type="function">
    <text evidence="15">NDH-1 shuttles electrons from NADH, via FMN and iron-sulfur (Fe-S) centers, to quinones in the respiratory chain.</text>
</comment>
<evidence type="ECO:0000256" key="9">
    <source>
        <dbReference type="ARBA" id="ARBA00022723"/>
    </source>
</evidence>
<dbReference type="EMBL" id="QPJC01000001">
    <property type="protein sequence ID" value="RCW46863.1"/>
    <property type="molecule type" value="Genomic_DNA"/>
</dbReference>
<evidence type="ECO:0000256" key="14">
    <source>
        <dbReference type="ARBA" id="ARBA00047712"/>
    </source>
</evidence>
<sequence>MTEANAQQGSPASRETAPLTPVLTRRWLSPESWTLSTYEQLEGYTALRTALRADPDQLVELVKSAGLRGRGGAGFPAGVKWGFMPKEPSKPHYLVINADEGEPGTCKDVPLMMADPHSLIEGCIIASYAMRANHCMIYVRGEALHCVRRLHHAVREAYDAGYLGTNVLGSGFDLDIVVHAGAGAYICGEETALLDSLEGKRGQPRLKPPFPAQAGLYSCPTTVNNVETIASVPYIVNGGSDWFRAMGREKSPGPKIYSISGHVENPGQYEAPLGTTLRELLELAGGMKDGIPLKFWTPGGSSTPLFTADHLDVPLDFEGATEAGSMLGTTALMIFNETVSVPWAVMKWTQFYEHESCGKCTPCREGCFWLAQVLERMVDGRGTEEDIDTLLDVCDNILGRSFCALGDGAVSPITSGIKYFREEFLALCDRNEGARGTQDERDDKAGEHGRSQAGDPALAGAAR</sequence>
<dbReference type="Pfam" id="PF10589">
    <property type="entry name" value="NADH_4Fe-4S"/>
    <property type="match status" value="1"/>
</dbReference>
<keyword evidence="19" id="KW-1185">Reference proteome</keyword>
<evidence type="ECO:0000256" key="10">
    <source>
        <dbReference type="ARBA" id="ARBA00022967"/>
    </source>
</evidence>
<dbReference type="SUPFAM" id="SSF142019">
    <property type="entry name" value="Nqo1 FMN-binding domain-like"/>
    <property type="match status" value="1"/>
</dbReference>
<dbReference type="SUPFAM" id="SSF140490">
    <property type="entry name" value="Nqo1C-terminal domain-like"/>
    <property type="match status" value="1"/>
</dbReference>
<keyword evidence="7 15" id="KW-0288">FMN</keyword>
<dbReference type="NCBIfam" id="NF010120">
    <property type="entry name" value="PRK13596.1"/>
    <property type="match status" value="1"/>
</dbReference>
<dbReference type="FunFam" id="1.20.1440.230:FF:000001">
    <property type="entry name" value="Mitochondrial NADH dehydrogenase flavoprotein 1"/>
    <property type="match status" value="1"/>
</dbReference>
<keyword evidence="5 15" id="KW-0004">4Fe-4S</keyword>
<dbReference type="InterPro" id="IPR001949">
    <property type="entry name" value="NADH-UbQ_OxRdtase_51kDa_CS"/>
</dbReference>
<dbReference type="InterPro" id="IPR019575">
    <property type="entry name" value="Nuop51_4Fe4S-bd"/>
</dbReference>
<dbReference type="PANTHER" id="PTHR11780">
    <property type="entry name" value="NADH-UBIQUINONE OXIDOREDUCTASE FLAVOPROTEIN 1 NDUFV1"/>
    <property type="match status" value="1"/>
</dbReference>
<evidence type="ECO:0000256" key="8">
    <source>
        <dbReference type="ARBA" id="ARBA00022719"/>
    </source>
</evidence>
<dbReference type="InterPro" id="IPR011537">
    <property type="entry name" value="NADH-UbQ_OxRdtase_suF"/>
</dbReference>
<dbReference type="InterPro" id="IPR050837">
    <property type="entry name" value="ComplexI_51kDa_subunit"/>
</dbReference>
<dbReference type="OrthoDB" id="9805533at2"/>
<keyword evidence="12 15" id="KW-0411">Iron-sulfur</keyword>
<gene>
    <name evidence="18" type="ORF">DFQ14_101203</name>
</gene>
<keyword evidence="13 15" id="KW-0520">NAD</keyword>
<dbReference type="AlphaFoldDB" id="A0A368W2E7"/>
<evidence type="ECO:0000256" key="2">
    <source>
        <dbReference type="ARBA" id="ARBA00001966"/>
    </source>
</evidence>
<dbReference type="InterPro" id="IPR011538">
    <property type="entry name" value="Nuo51_FMN-bd"/>
</dbReference>
<evidence type="ECO:0000256" key="1">
    <source>
        <dbReference type="ARBA" id="ARBA00001917"/>
    </source>
</evidence>
<evidence type="ECO:0000256" key="16">
    <source>
        <dbReference type="SAM" id="MobiDB-lite"/>
    </source>
</evidence>
<dbReference type="GO" id="GO:0010181">
    <property type="term" value="F:FMN binding"/>
    <property type="evidence" value="ECO:0007669"/>
    <property type="project" value="InterPro"/>
</dbReference>
<dbReference type="InterPro" id="IPR019554">
    <property type="entry name" value="Soluble_ligand-bd"/>
</dbReference>
<protein>
    <recommendedName>
        <fullName evidence="4 15">NADH-quinone oxidoreductase subunit F</fullName>
        <ecNumber evidence="15">7.1.1.-</ecNumber>
    </recommendedName>
</protein>
<keyword evidence="9 15" id="KW-0479">Metal-binding</keyword>
<evidence type="ECO:0000256" key="15">
    <source>
        <dbReference type="RuleBase" id="RU364066"/>
    </source>
</evidence>
<dbReference type="Gene3D" id="3.40.50.11540">
    <property type="entry name" value="NADH-ubiquinone oxidoreductase 51kDa subunit"/>
    <property type="match status" value="1"/>
</dbReference>
<dbReference type="Gene3D" id="1.20.1440.230">
    <property type="entry name" value="NADH-ubiquinone oxidoreductase 51kDa subunit, iron-sulphur binding domain"/>
    <property type="match status" value="1"/>
</dbReference>
<dbReference type="FunFam" id="3.10.20.600:FF:000003">
    <property type="entry name" value="NADH-quinone oxidoreductase subunit F"/>
    <property type="match status" value="1"/>
</dbReference>
<dbReference type="PROSITE" id="PS00645">
    <property type="entry name" value="COMPLEX1_51K_2"/>
    <property type="match status" value="1"/>
</dbReference>
<dbReference type="GO" id="GO:0046872">
    <property type="term" value="F:metal ion binding"/>
    <property type="evidence" value="ECO:0007669"/>
    <property type="project" value="UniProtKB-KW"/>
</dbReference>
<keyword evidence="8 15" id="KW-0874">Quinone</keyword>
<evidence type="ECO:0000313" key="19">
    <source>
        <dbReference type="Proteomes" id="UP000253495"/>
    </source>
</evidence>